<dbReference type="Proteomes" id="UP000735302">
    <property type="component" value="Unassembled WGS sequence"/>
</dbReference>
<evidence type="ECO:0000313" key="1">
    <source>
        <dbReference type="EMBL" id="GFO45346.1"/>
    </source>
</evidence>
<keyword evidence="2" id="KW-1185">Reference proteome</keyword>
<accession>A0AAV4DN93</accession>
<protein>
    <submittedName>
        <fullName evidence="1">Dynein heavy chain 1, axonemal-like</fullName>
    </submittedName>
</protein>
<dbReference type="EMBL" id="BLXT01008059">
    <property type="protein sequence ID" value="GFO45346.1"/>
    <property type="molecule type" value="Genomic_DNA"/>
</dbReference>
<comment type="caution">
    <text evidence="1">The sequence shown here is derived from an EMBL/GenBank/DDBJ whole genome shotgun (WGS) entry which is preliminary data.</text>
</comment>
<evidence type="ECO:0000313" key="2">
    <source>
        <dbReference type="Proteomes" id="UP000735302"/>
    </source>
</evidence>
<sequence length="427" mass="49398">MAWFEGGKRARFFAAERKRDKLVDKLRRQNLNYPTIQPRGYYSDIITKDAQLGNVQEGGADTHYNTLWQAQTEKKIPAALDFKASTSEVEDHLKTQVFGPHTGIFIAKDFATQAFEPKVQLPNFHNPGEKPRKIELERLRRLYARLDLPTLLVERGVRTDLIMPKQHLNLNIILMMNPADPAPFPPYLPLSIFDNTEFDCRTPREWLKLGDMTKARHPIPSLCLLPTKDEDGDKDPTDPSIEYDWYDAGVLDYDVATSLYFVQRVDENCRIVNPKGEMVVNGSKDPVTGKRIIYKNQFWIDRWRVMFRAEDPRIFADRVAFAYHGRRMCEAQLRYTLYVDCMPTDGLGNLSDKNFEQIRLWAHSTPGLSKFKKLKEATEKVEKEITLDYCRVMNQFILDKAVQDDPATFAFVTLPIKQEKPAPKFGE</sequence>
<reference evidence="1 2" key="1">
    <citation type="journal article" date="2021" name="Elife">
        <title>Chloroplast acquisition without the gene transfer in kleptoplastic sea slugs, Plakobranchus ocellatus.</title>
        <authorList>
            <person name="Maeda T."/>
            <person name="Takahashi S."/>
            <person name="Yoshida T."/>
            <person name="Shimamura S."/>
            <person name="Takaki Y."/>
            <person name="Nagai Y."/>
            <person name="Toyoda A."/>
            <person name="Suzuki Y."/>
            <person name="Arimoto A."/>
            <person name="Ishii H."/>
            <person name="Satoh N."/>
            <person name="Nishiyama T."/>
            <person name="Hasebe M."/>
            <person name="Maruyama T."/>
            <person name="Minagawa J."/>
            <person name="Obokata J."/>
            <person name="Shigenobu S."/>
        </authorList>
    </citation>
    <scope>NUCLEOTIDE SEQUENCE [LARGE SCALE GENOMIC DNA]</scope>
</reference>
<gene>
    <name evidence="1" type="ORF">PoB_007185100</name>
</gene>
<dbReference type="AlphaFoldDB" id="A0AAV4DN93"/>
<proteinExistence type="predicted"/>
<organism evidence="1 2">
    <name type="scientific">Plakobranchus ocellatus</name>
    <dbReference type="NCBI Taxonomy" id="259542"/>
    <lineage>
        <taxon>Eukaryota</taxon>
        <taxon>Metazoa</taxon>
        <taxon>Spiralia</taxon>
        <taxon>Lophotrochozoa</taxon>
        <taxon>Mollusca</taxon>
        <taxon>Gastropoda</taxon>
        <taxon>Heterobranchia</taxon>
        <taxon>Euthyneura</taxon>
        <taxon>Panpulmonata</taxon>
        <taxon>Sacoglossa</taxon>
        <taxon>Placobranchoidea</taxon>
        <taxon>Plakobranchidae</taxon>
        <taxon>Plakobranchus</taxon>
    </lineage>
</organism>
<name>A0AAV4DN93_9GAST</name>